<sequence>MNRTRWPNCLATKTSRRHSTGVFSFVATSKTESTREIYDVEDLRASITAAIAAVITEMLQKTWLELDYRLDILRTTKGIHAEVH</sequence>
<protein>
    <submittedName>
        <fullName evidence="1">Uncharacterized protein</fullName>
    </submittedName>
</protein>
<dbReference type="EMBL" id="BGPR01006422">
    <property type="protein sequence ID" value="GBN18895.1"/>
    <property type="molecule type" value="Genomic_DNA"/>
</dbReference>
<proteinExistence type="predicted"/>
<accession>A0A4Y2LVR4</accession>
<evidence type="ECO:0000313" key="2">
    <source>
        <dbReference type="Proteomes" id="UP000499080"/>
    </source>
</evidence>
<reference evidence="1 2" key="1">
    <citation type="journal article" date="2019" name="Sci. Rep.">
        <title>Orb-weaving spider Araneus ventricosus genome elucidates the spidroin gene catalogue.</title>
        <authorList>
            <person name="Kono N."/>
            <person name="Nakamura H."/>
            <person name="Ohtoshi R."/>
            <person name="Moran D.A.P."/>
            <person name="Shinohara A."/>
            <person name="Yoshida Y."/>
            <person name="Fujiwara M."/>
            <person name="Mori M."/>
            <person name="Tomita M."/>
            <person name="Arakawa K."/>
        </authorList>
    </citation>
    <scope>NUCLEOTIDE SEQUENCE [LARGE SCALE GENOMIC DNA]</scope>
</reference>
<gene>
    <name evidence="1" type="ORF">AVEN_239584_1</name>
</gene>
<dbReference type="AlphaFoldDB" id="A0A4Y2LVR4"/>
<name>A0A4Y2LVR4_ARAVE</name>
<dbReference type="Proteomes" id="UP000499080">
    <property type="component" value="Unassembled WGS sequence"/>
</dbReference>
<evidence type="ECO:0000313" key="1">
    <source>
        <dbReference type="EMBL" id="GBN18895.1"/>
    </source>
</evidence>
<organism evidence="1 2">
    <name type="scientific">Araneus ventricosus</name>
    <name type="common">Orbweaver spider</name>
    <name type="synonym">Epeira ventricosa</name>
    <dbReference type="NCBI Taxonomy" id="182803"/>
    <lineage>
        <taxon>Eukaryota</taxon>
        <taxon>Metazoa</taxon>
        <taxon>Ecdysozoa</taxon>
        <taxon>Arthropoda</taxon>
        <taxon>Chelicerata</taxon>
        <taxon>Arachnida</taxon>
        <taxon>Araneae</taxon>
        <taxon>Araneomorphae</taxon>
        <taxon>Entelegynae</taxon>
        <taxon>Araneoidea</taxon>
        <taxon>Araneidae</taxon>
        <taxon>Araneus</taxon>
    </lineage>
</organism>
<keyword evidence="2" id="KW-1185">Reference proteome</keyword>
<comment type="caution">
    <text evidence="1">The sequence shown here is derived from an EMBL/GenBank/DDBJ whole genome shotgun (WGS) entry which is preliminary data.</text>
</comment>